<feature type="compositionally biased region" description="Low complexity" evidence="1">
    <location>
        <begin position="1439"/>
        <end position="1457"/>
    </location>
</feature>
<feature type="region of interest" description="Disordered" evidence="1">
    <location>
        <begin position="1202"/>
        <end position="1302"/>
    </location>
</feature>
<dbReference type="FunFam" id="3.30.1490.40:FF:000007">
    <property type="entry name" value="GYF domain-containing protein"/>
    <property type="match status" value="1"/>
</dbReference>
<feature type="compositionally biased region" description="Low complexity" evidence="1">
    <location>
        <begin position="1387"/>
        <end position="1399"/>
    </location>
</feature>
<dbReference type="InterPro" id="IPR035445">
    <property type="entry name" value="GYF-like_dom_sf"/>
</dbReference>
<feature type="compositionally biased region" description="Basic and acidic residues" evidence="1">
    <location>
        <begin position="196"/>
        <end position="206"/>
    </location>
</feature>
<feature type="compositionally biased region" description="Basic and acidic residues" evidence="1">
    <location>
        <begin position="145"/>
        <end position="182"/>
    </location>
</feature>
<dbReference type="Pfam" id="PF02213">
    <property type="entry name" value="GYF"/>
    <property type="match status" value="1"/>
</dbReference>
<evidence type="ECO:0000259" key="2">
    <source>
        <dbReference type="PROSITE" id="PS50829"/>
    </source>
</evidence>
<dbReference type="SMART" id="SM00444">
    <property type="entry name" value="GYF"/>
    <property type="match status" value="1"/>
</dbReference>
<name>A0A1J3CFV9_NOCCA</name>
<accession>A0A1J3CFV9</accession>
<dbReference type="PANTHER" id="PTHR46992:SF4">
    <property type="entry name" value="GYF DOMAIN-CONTAINING PROTEIN"/>
    <property type="match status" value="1"/>
</dbReference>
<feature type="compositionally biased region" description="Gly residues" evidence="1">
    <location>
        <begin position="1471"/>
        <end position="1482"/>
    </location>
</feature>
<dbReference type="Gene3D" id="3.30.1490.40">
    <property type="match status" value="1"/>
</dbReference>
<protein>
    <recommendedName>
        <fullName evidence="2">GYF domain-containing protein</fullName>
    </recommendedName>
</protein>
<dbReference type="PROSITE" id="PS50829">
    <property type="entry name" value="GYF"/>
    <property type="match status" value="1"/>
</dbReference>
<feature type="compositionally biased region" description="Gly residues" evidence="1">
    <location>
        <begin position="399"/>
        <end position="408"/>
    </location>
</feature>
<feature type="compositionally biased region" description="Polar residues" evidence="1">
    <location>
        <begin position="1404"/>
        <end position="1416"/>
    </location>
</feature>
<feature type="compositionally biased region" description="Polar residues" evidence="1">
    <location>
        <begin position="1263"/>
        <end position="1289"/>
    </location>
</feature>
<evidence type="ECO:0000256" key="1">
    <source>
        <dbReference type="SAM" id="MobiDB-lite"/>
    </source>
</evidence>
<feature type="region of interest" description="Disordered" evidence="1">
    <location>
        <begin position="1380"/>
        <end position="1495"/>
    </location>
</feature>
<feature type="compositionally biased region" description="Basic and acidic residues" evidence="1">
    <location>
        <begin position="63"/>
        <end position="99"/>
    </location>
</feature>
<reference evidence="3" key="1">
    <citation type="submission" date="2016-07" db="EMBL/GenBank/DDBJ databases">
        <title>De novo transcriptome assembly of four accessions of the metal hyperaccumulator plant Noccaea caerulescens.</title>
        <authorList>
            <person name="Blande D."/>
            <person name="Halimaa P."/>
            <person name="Tervahauta A.I."/>
            <person name="Aarts M.G."/>
            <person name="Karenlampi S.O."/>
        </authorList>
    </citation>
    <scope>NUCLEOTIDE SEQUENCE</scope>
</reference>
<dbReference type="InterPro" id="IPR003169">
    <property type="entry name" value="GYF"/>
</dbReference>
<feature type="region of interest" description="Disordered" evidence="1">
    <location>
        <begin position="351"/>
        <end position="373"/>
    </location>
</feature>
<gene>
    <name evidence="3" type="ORF">GA_TR15916_c0_g1_i1_g.50411</name>
</gene>
<proteinExistence type="predicted"/>
<feature type="compositionally biased region" description="Polar residues" evidence="1">
    <location>
        <begin position="351"/>
        <end position="364"/>
    </location>
</feature>
<organism evidence="3">
    <name type="scientific">Noccaea caerulescens</name>
    <name type="common">Alpine penny-cress</name>
    <name type="synonym">Thlaspi caerulescens</name>
    <dbReference type="NCBI Taxonomy" id="107243"/>
    <lineage>
        <taxon>Eukaryota</taxon>
        <taxon>Viridiplantae</taxon>
        <taxon>Streptophyta</taxon>
        <taxon>Embryophyta</taxon>
        <taxon>Tracheophyta</taxon>
        <taxon>Spermatophyta</taxon>
        <taxon>Magnoliopsida</taxon>
        <taxon>eudicotyledons</taxon>
        <taxon>Gunneridae</taxon>
        <taxon>Pentapetalae</taxon>
        <taxon>rosids</taxon>
        <taxon>malvids</taxon>
        <taxon>Brassicales</taxon>
        <taxon>Brassicaceae</taxon>
        <taxon>Coluteocarpeae</taxon>
        <taxon>Noccaea</taxon>
    </lineage>
</organism>
<dbReference type="EMBL" id="GEVI01026673">
    <property type="protein sequence ID" value="JAU05647.1"/>
    <property type="molecule type" value="Transcribed_RNA"/>
</dbReference>
<dbReference type="SUPFAM" id="SSF55277">
    <property type="entry name" value="GYF domain"/>
    <property type="match status" value="1"/>
</dbReference>
<feature type="region of interest" description="Disordered" evidence="1">
    <location>
        <begin position="1342"/>
        <end position="1361"/>
    </location>
</feature>
<feature type="region of interest" description="Disordered" evidence="1">
    <location>
        <begin position="42"/>
        <end position="225"/>
    </location>
</feature>
<dbReference type="PANTHER" id="PTHR46992">
    <property type="entry name" value="GYF DOMAIN-CONTAINING PROTEIN"/>
    <property type="match status" value="1"/>
</dbReference>
<feature type="domain" description="GYF" evidence="2">
    <location>
        <begin position="487"/>
        <end position="538"/>
    </location>
</feature>
<evidence type="ECO:0000313" key="3">
    <source>
        <dbReference type="EMBL" id="JAU05647.1"/>
    </source>
</evidence>
<sequence length="1518" mass="167912">MAEGKFDLPDDLILSKSSDQLKELASENSIPLSPQWLYTKASESKMDVRSPTPVPMGNPSDPNLKDVWRLDGPEDKKDRRKIVPENETSRRWREEERETGLLSARKGDRRKSERRIDNVSNRETGDSKNIAASSDRWNDVNSRAAVHESRRDNKWSSRWGPDDKEKETRCEKVDNNKDKEESQTESQSVVGSVRATSERDSDPRDKWRPRHRMESQSGGPASYRAAPGFGLDRGRTEGPNLGFTVGRGRASSIGRGSSTTSIGAGAFLRNESIPGKQSHMLRYQRGKLLDLYRIQKPDPSLGRIPIEMEEVASITQVALIEPLAFIIPDAAEEESLNGIWKGRITSSEVHTSSGEESFGENSLVKSHVPDSSETKVDGALLGGVLNGDHGSMHNSDSGLPGGHNGGPLGASSVSRLNSVAPESYGSVGANYQVSHGSPEAVRSAFDKPSVLDGSEPPAASFELDYVGKLQRPDIEVNHLDGAMPPEEYMFSYIDPQGVIQGPFIGSDIISWFEQGFFGTDLQVRLANAPEGTPFQDLGSVMSYLKTESVHAHISDQKSELEENSLKAISETGLSFAPLAESNGSSSITGTPLSFSVYNNPSAHDSFQRKSESDAYVKPPHADDRSFLDFSAQDEEIVFPGRAGVSGYPSVKSSTSMHDALMEFSGQSANPVELTKAATRDQNENKLHPFGVLWSELESSSTPVGLLPNRSYGAMGEPTGSIDNWPTDSRRLTQVDPNMSLDALAANRMSQFEHESNRFNLGDQLPSNQHRQQQFQNRDMLSHSHIGDQAQDLEHLMTLQLQQQQKIQLQQQQKIQMQQQQKFQLQQQQLQQEHQLHQKLLQEQQQSHARQLHLQHILQGQIPDSRFGQSHDFPRSKSVDQILLEQQLMNELQKSSGYPSQNFAPYLEQLAAGNFGQLPHEGHQKELLEQLLQSQYGPMQSQYGQMQSQHGQLQSQHGQLQSEPIRSLEYQLLQQEQLMQLVNGGRHNSLLEEQRHIDPLWPSDHNDQLLRTHPAIHRSRSSAGFRPLDFHQQQQRPPFEDQLGQLEQNLLYQQQLRQELFEQGLPFERSASLPVSASRLNLDALNGLGLSQGLELRDATAHMQSSGRLGNSTTPGFSHQNHRLPLGESHFSQLEPTKERWPGADTQVAGDWAESQFHRSNIDAEHHKMRSEMRRLGEDSNSWMVDGSTDDKSKQLFMELLHQRPSHQHAEPPNMNRGETYDRMGPSGRGLSDHGGRLNDPSIFGSQALSDEQVNRLPPGDGNNMGSLQRNSSLRSDGGRSTQNESQGLSNMFGMNKDANDMKTWTNVPQKNEGMGMGRMSFEAQDRMGKQAVMDSLAQVQGERPVVTPGQRSPFNISDPYSEHLVGEDRRKDRLLVVPSHGQESVLLRRPPSSHSSSSHEGLNDTANSRTAASYTATEGGARRETGAVTGNKGSTTEASFSEMLKKSSSNSSSSMKKVAAEASSDATTEGNKGGGGGGGGGGGKKKGKKGRQLDPALLGFKVASNRILMGEIHRADDF</sequence>
<feature type="region of interest" description="Disordered" evidence="1">
    <location>
        <begin position="387"/>
        <end position="414"/>
    </location>
</feature>
<dbReference type="CDD" id="cd00072">
    <property type="entry name" value="GYF"/>
    <property type="match status" value="1"/>
</dbReference>